<organism evidence="2 3">
    <name type="scientific">Chromobacterium amazonense</name>
    <dbReference type="NCBI Taxonomy" id="1382803"/>
    <lineage>
        <taxon>Bacteria</taxon>
        <taxon>Pseudomonadati</taxon>
        <taxon>Pseudomonadota</taxon>
        <taxon>Betaproteobacteria</taxon>
        <taxon>Neisseriales</taxon>
        <taxon>Chromobacteriaceae</taxon>
        <taxon>Chromobacterium</taxon>
    </lineage>
</organism>
<dbReference type="InterPro" id="IPR053864">
    <property type="entry name" value="DUF6933"/>
</dbReference>
<evidence type="ECO:0000259" key="1">
    <source>
        <dbReference type="Pfam" id="PF22016"/>
    </source>
</evidence>
<sequence length="188" mass="21440">MAFLSLTKKAAAILQIDITQADTHELGLPEMEDWIVDTIWPEEKVSPGILFYNRATGFTVALNPAQYTVDYCLGIVKQLLERFLSENGMAEKMPYFHKLFGIIHICKNSDRSATGYISKSKMLINYWTDSESSQRVSNSYDLMNQINIDYRKVNGEYHNTRIQDFLSSLGNINDRSGIILLKKTDVSL</sequence>
<protein>
    <recommendedName>
        <fullName evidence="1">DUF6933 domain-containing protein</fullName>
    </recommendedName>
</protein>
<feature type="domain" description="DUF6933" evidence="1">
    <location>
        <begin position="4"/>
        <end position="151"/>
    </location>
</feature>
<dbReference type="AlphaFoldDB" id="A0A2S9WZK0"/>
<evidence type="ECO:0000313" key="3">
    <source>
        <dbReference type="Proteomes" id="UP000239469"/>
    </source>
</evidence>
<name>A0A2S9WZK0_9NEIS</name>
<gene>
    <name evidence="2" type="ORF">BUE93_20480</name>
</gene>
<reference evidence="2 3" key="1">
    <citation type="submission" date="2017-01" db="EMBL/GenBank/DDBJ databases">
        <title>New insights into the genetic diversity of Chromobacterium isolated from tropical freshwater lake.</title>
        <authorList>
            <person name="Santos A.B."/>
            <person name="Nascimento A.M."/>
            <person name="Da Silva P.C."/>
        </authorList>
    </citation>
    <scope>NUCLEOTIDE SEQUENCE [LARGE SCALE GENOMIC DNA]</scope>
    <source>
        <strain evidence="2 3">56AF</strain>
    </source>
</reference>
<proteinExistence type="predicted"/>
<dbReference type="EMBL" id="MTBD01000037">
    <property type="protein sequence ID" value="PRP68826.1"/>
    <property type="molecule type" value="Genomic_DNA"/>
</dbReference>
<dbReference type="RefSeq" id="WP_106078068.1">
    <property type="nucleotide sequence ID" value="NZ_MTBD01000037.1"/>
</dbReference>
<accession>A0A2S9WZK0</accession>
<dbReference type="Pfam" id="PF22016">
    <property type="entry name" value="DUF6933"/>
    <property type="match status" value="1"/>
</dbReference>
<dbReference type="Proteomes" id="UP000239469">
    <property type="component" value="Unassembled WGS sequence"/>
</dbReference>
<comment type="caution">
    <text evidence="2">The sequence shown here is derived from an EMBL/GenBank/DDBJ whole genome shotgun (WGS) entry which is preliminary data.</text>
</comment>
<evidence type="ECO:0000313" key="2">
    <source>
        <dbReference type="EMBL" id="PRP68826.1"/>
    </source>
</evidence>